<dbReference type="Pfam" id="PF00512">
    <property type="entry name" value="HisKA"/>
    <property type="match status" value="1"/>
</dbReference>
<dbReference type="Pfam" id="PF08448">
    <property type="entry name" value="PAS_4"/>
    <property type="match status" value="1"/>
</dbReference>
<organism evidence="8 9">
    <name type="scientific">Halogranum rubrum</name>
    <dbReference type="NCBI Taxonomy" id="553466"/>
    <lineage>
        <taxon>Archaea</taxon>
        <taxon>Methanobacteriati</taxon>
        <taxon>Methanobacteriota</taxon>
        <taxon>Stenosarchaea group</taxon>
        <taxon>Halobacteria</taxon>
        <taxon>Halobacteriales</taxon>
        <taxon>Haloferacaceae</taxon>
    </lineage>
</organism>
<evidence type="ECO:0000313" key="9">
    <source>
        <dbReference type="Proteomes" id="UP000199607"/>
    </source>
</evidence>
<dbReference type="EC" id="2.7.13.3" evidence="2"/>
<gene>
    <name evidence="8" type="ORF">SAMN04487950_4317</name>
</gene>
<dbReference type="PRINTS" id="PR00344">
    <property type="entry name" value="BCTRLSENSOR"/>
</dbReference>
<dbReference type="SMART" id="SM00387">
    <property type="entry name" value="HATPase_c"/>
    <property type="match status" value="1"/>
</dbReference>
<sequence length="352" mass="38203">MNRTLTLGAAALDALSLQVTILRADGVIVQTNHAWRTFGVENGLATDATLGMNYLGVCDADGGDESTEIADGVRAVLDGESDEFVFEYRCDGPTDRRWFLMRATPCLVDGERYGVVTHADITDRKLAELEVQRRNDELRNLVHLLAHDIRNPLNIADGWLSELGDADPAVVDRIHTSLKRIDAIADDVLALMQSEIAATEPTEGSIADHARDVWEGMDTADATLVVEADRIVTCYPKLFDHLLLNIFRNAIHHVGSDVTVTVGTTDCGFFVADDGPGIPEEDRDRLFEPGYTTHTEGTGFGLAIVDSVAAKHGWTVELADVGSGARFEVRTTPSFTSNGPLSELLDVSEPAD</sequence>
<dbReference type="EMBL" id="FOTC01000009">
    <property type="protein sequence ID" value="SFL59911.1"/>
    <property type="molecule type" value="Genomic_DNA"/>
</dbReference>
<dbReference type="AlphaFoldDB" id="A0A1I4J1A5"/>
<dbReference type="InterPro" id="IPR035965">
    <property type="entry name" value="PAS-like_dom_sf"/>
</dbReference>
<keyword evidence="3" id="KW-0597">Phosphoprotein</keyword>
<reference evidence="9" key="1">
    <citation type="submission" date="2016-10" db="EMBL/GenBank/DDBJ databases">
        <authorList>
            <person name="Varghese N."/>
            <person name="Submissions S."/>
        </authorList>
    </citation>
    <scope>NUCLEOTIDE SEQUENCE [LARGE SCALE GENOMIC DNA]</scope>
    <source>
        <strain evidence="9">CGMCC 1.7738</strain>
    </source>
</reference>
<accession>A0A1I4J1A5</accession>
<dbReference type="InterPro" id="IPR036890">
    <property type="entry name" value="HATPase_C_sf"/>
</dbReference>
<proteinExistence type="predicted"/>
<evidence type="ECO:0000256" key="4">
    <source>
        <dbReference type="ARBA" id="ARBA00022679"/>
    </source>
</evidence>
<dbReference type="CDD" id="cd00082">
    <property type="entry name" value="HisKA"/>
    <property type="match status" value="1"/>
</dbReference>
<dbReference type="InterPro" id="IPR005467">
    <property type="entry name" value="His_kinase_dom"/>
</dbReference>
<dbReference type="Gene3D" id="1.10.287.130">
    <property type="match status" value="1"/>
</dbReference>
<dbReference type="SMART" id="SM00388">
    <property type="entry name" value="HisKA"/>
    <property type="match status" value="1"/>
</dbReference>
<dbReference type="SUPFAM" id="SSF47384">
    <property type="entry name" value="Homodimeric domain of signal transducing histidine kinase"/>
    <property type="match status" value="1"/>
</dbReference>
<protein>
    <recommendedName>
        <fullName evidence="2">histidine kinase</fullName>
        <ecNumber evidence="2">2.7.13.3</ecNumber>
    </recommendedName>
</protein>
<evidence type="ECO:0000256" key="5">
    <source>
        <dbReference type="ARBA" id="ARBA00022777"/>
    </source>
</evidence>
<evidence type="ECO:0000256" key="3">
    <source>
        <dbReference type="ARBA" id="ARBA00022553"/>
    </source>
</evidence>
<keyword evidence="6" id="KW-0902">Two-component regulatory system</keyword>
<dbReference type="CDD" id="cd00075">
    <property type="entry name" value="HATPase"/>
    <property type="match status" value="1"/>
</dbReference>
<dbReference type="RefSeq" id="WP_089872343.1">
    <property type="nucleotide sequence ID" value="NZ_FOTC01000009.1"/>
</dbReference>
<comment type="catalytic activity">
    <reaction evidence="1">
        <text>ATP + protein L-histidine = ADP + protein N-phospho-L-histidine.</text>
        <dbReference type="EC" id="2.7.13.3"/>
    </reaction>
</comment>
<dbReference type="PROSITE" id="PS50109">
    <property type="entry name" value="HIS_KIN"/>
    <property type="match status" value="1"/>
</dbReference>
<evidence type="ECO:0000256" key="2">
    <source>
        <dbReference type="ARBA" id="ARBA00012438"/>
    </source>
</evidence>
<dbReference type="PANTHER" id="PTHR43711">
    <property type="entry name" value="TWO-COMPONENT HISTIDINE KINASE"/>
    <property type="match status" value="1"/>
</dbReference>
<dbReference type="SUPFAM" id="SSF55785">
    <property type="entry name" value="PYP-like sensor domain (PAS domain)"/>
    <property type="match status" value="1"/>
</dbReference>
<evidence type="ECO:0000256" key="1">
    <source>
        <dbReference type="ARBA" id="ARBA00000085"/>
    </source>
</evidence>
<feature type="domain" description="Histidine kinase" evidence="7">
    <location>
        <begin position="144"/>
        <end position="335"/>
    </location>
</feature>
<evidence type="ECO:0000256" key="6">
    <source>
        <dbReference type="ARBA" id="ARBA00023012"/>
    </source>
</evidence>
<keyword evidence="4" id="KW-0808">Transferase</keyword>
<dbReference type="Gene3D" id="3.30.565.10">
    <property type="entry name" value="Histidine kinase-like ATPase, C-terminal domain"/>
    <property type="match status" value="1"/>
</dbReference>
<dbReference type="STRING" id="553466.SAMN04487950_4317"/>
<name>A0A1I4J1A5_9EURY</name>
<dbReference type="Pfam" id="PF02518">
    <property type="entry name" value="HATPase_c"/>
    <property type="match status" value="1"/>
</dbReference>
<dbReference type="GO" id="GO:0000155">
    <property type="term" value="F:phosphorelay sensor kinase activity"/>
    <property type="evidence" value="ECO:0007669"/>
    <property type="project" value="InterPro"/>
</dbReference>
<dbReference type="InterPro" id="IPR003661">
    <property type="entry name" value="HisK_dim/P_dom"/>
</dbReference>
<keyword evidence="5" id="KW-0418">Kinase</keyword>
<dbReference type="Gene3D" id="3.30.450.20">
    <property type="entry name" value="PAS domain"/>
    <property type="match status" value="1"/>
</dbReference>
<keyword evidence="9" id="KW-1185">Reference proteome</keyword>
<dbReference type="InterPro" id="IPR050736">
    <property type="entry name" value="Sensor_HK_Regulatory"/>
</dbReference>
<dbReference type="InterPro" id="IPR004358">
    <property type="entry name" value="Sig_transdc_His_kin-like_C"/>
</dbReference>
<dbReference type="InterPro" id="IPR036097">
    <property type="entry name" value="HisK_dim/P_sf"/>
</dbReference>
<dbReference type="SUPFAM" id="SSF55874">
    <property type="entry name" value="ATPase domain of HSP90 chaperone/DNA topoisomerase II/histidine kinase"/>
    <property type="match status" value="1"/>
</dbReference>
<evidence type="ECO:0000313" key="8">
    <source>
        <dbReference type="EMBL" id="SFL59911.1"/>
    </source>
</evidence>
<dbReference type="InterPro" id="IPR013656">
    <property type="entry name" value="PAS_4"/>
</dbReference>
<dbReference type="Proteomes" id="UP000199607">
    <property type="component" value="Unassembled WGS sequence"/>
</dbReference>
<dbReference type="PANTHER" id="PTHR43711:SF1">
    <property type="entry name" value="HISTIDINE KINASE 1"/>
    <property type="match status" value="1"/>
</dbReference>
<evidence type="ECO:0000259" key="7">
    <source>
        <dbReference type="PROSITE" id="PS50109"/>
    </source>
</evidence>
<dbReference type="InterPro" id="IPR003594">
    <property type="entry name" value="HATPase_dom"/>
</dbReference>